<protein>
    <submittedName>
        <fullName evidence="1">Uncharacterized protein</fullName>
    </submittedName>
</protein>
<dbReference type="Proteomes" id="UP000006731">
    <property type="component" value="Chromosome"/>
</dbReference>
<accession>A0A380YXZ8</accession>
<dbReference type="RefSeq" id="WP_010992336.1">
    <property type="nucleotide sequence ID" value="NC_003228.3"/>
</dbReference>
<keyword evidence="2" id="KW-1185">Reference proteome</keyword>
<dbReference type="EMBL" id="CR626927">
    <property type="protein sequence ID" value="CAH06851.1"/>
    <property type="molecule type" value="Genomic_DNA"/>
</dbReference>
<sequence length="218" mass="24767">MSRLSKLYQTMENLKELGLSINEDLIQEANELEEEIIKKEILPVLSKTIEPALQPVKRELVLVVDYVPEQPLSVHLSRKRNFAAELTDAKEMVLDPEVTHRNNGSRLDEKIERGPTRDMTVVFPDGTIIAEKTAVETLINVVKKIGVAEVRKVVEEYNLKFCKVPVISNRRDAKYGKSQKELGGGWLLITHSNNRMKKAFIENVSEVLHLGIKVTLKE</sequence>
<dbReference type="KEGG" id="bfs:BF9343_1070"/>
<evidence type="ECO:0000313" key="2">
    <source>
        <dbReference type="Proteomes" id="UP000006731"/>
    </source>
</evidence>
<evidence type="ECO:0000313" key="1">
    <source>
        <dbReference type="EMBL" id="CAH06851.1"/>
    </source>
</evidence>
<dbReference type="GeneID" id="60369366"/>
<proteinExistence type="predicted"/>
<dbReference type="HOGENOM" id="CLU_1265933_0_0_10"/>
<organism evidence="1 2">
    <name type="scientific">Bacteroides fragilis (strain ATCC 25285 / DSM 2151 / CCUG 4856 / JCM 11019 / LMG 10263 / NCTC 9343 / Onslow / VPI 2553 / EN-2)</name>
    <dbReference type="NCBI Taxonomy" id="272559"/>
    <lineage>
        <taxon>Bacteria</taxon>
        <taxon>Pseudomonadati</taxon>
        <taxon>Bacteroidota</taxon>
        <taxon>Bacteroidia</taxon>
        <taxon>Bacteroidales</taxon>
        <taxon>Bacteroidaceae</taxon>
        <taxon>Bacteroides</taxon>
    </lineage>
</organism>
<dbReference type="AlphaFoldDB" id="A0A380YXZ8"/>
<reference evidence="1 2" key="1">
    <citation type="journal article" date="2005" name="Science">
        <title>Extensive DNA inversions in the B. fragilis genome control variable gene expression.</title>
        <authorList>
            <person name="Cerdeno-Tarraga A.M."/>
            <person name="Patrick S."/>
            <person name="Crosmann L."/>
            <person name="Blakely G."/>
            <person name="Abratt V."/>
            <person name="Lennard N."/>
            <person name="Duerden B."/>
            <person name="Poxton I."/>
            <person name="Harris B."/>
            <person name="Quail M.A."/>
            <person name="Barron A."/>
            <person name="Clarck L."/>
            <person name="Corton C."/>
            <person name="Doggett J."/>
            <person name="Holden M.T.G."/>
            <person name="Larke N."/>
            <person name="Line A."/>
            <person name="Lord A."/>
            <person name="Norbertczak H."/>
            <person name="Ormond D."/>
            <person name="Price C."/>
            <person name="Rabbinowitsch E."/>
            <person name="Woodward J."/>
            <person name="Barrel B.G."/>
            <person name="Parkhill J."/>
        </authorList>
    </citation>
    <scope>NUCLEOTIDE SEQUENCE [LARGE SCALE GENOMIC DNA]</scope>
    <source>
        <strain evidence="2">ATCC 25285 / DSM 2151 / CCUG 4856 / JCM 11019 / LMG 10263 / NCTC 9343 / Onslow / VPI 2553 / EN-2</strain>
    </source>
</reference>
<accession>Q5LG90</accession>
<name>A0A380YXZ8_BACFN</name>
<gene>
    <name evidence="1" type="ORF">BF9343_1070</name>
</gene>